<keyword evidence="3" id="KW-1185">Reference proteome</keyword>
<dbReference type="InterPro" id="IPR027417">
    <property type="entry name" value="P-loop_NTPase"/>
</dbReference>
<dbReference type="OrthoDB" id="10261556at2759"/>
<feature type="domain" description="DEAD/DEAH-box helicase" evidence="1">
    <location>
        <begin position="28"/>
        <end position="94"/>
    </location>
</feature>
<sequence>MCQLCVPSPSDIRTQTQHVFGVRPCLWQIKATSAILSGKDVICIAGTGMGKTLTFWMPLFFRPDGVQIMVTPLNLLGKQNVASLGKAGIRAIPVNAETATTANFQVSGSHMTF</sequence>
<dbReference type="Pfam" id="PF00270">
    <property type="entry name" value="DEAD"/>
    <property type="match status" value="1"/>
</dbReference>
<dbReference type="EMBL" id="KN820019">
    <property type="protein sequence ID" value="KIJ07105.1"/>
    <property type="molecule type" value="Genomic_DNA"/>
</dbReference>
<evidence type="ECO:0000313" key="2">
    <source>
        <dbReference type="EMBL" id="KIJ07105.1"/>
    </source>
</evidence>
<evidence type="ECO:0000259" key="1">
    <source>
        <dbReference type="Pfam" id="PF00270"/>
    </source>
</evidence>
<organism evidence="2 3">
    <name type="scientific">Paxillus involutus ATCC 200175</name>
    <dbReference type="NCBI Taxonomy" id="664439"/>
    <lineage>
        <taxon>Eukaryota</taxon>
        <taxon>Fungi</taxon>
        <taxon>Dikarya</taxon>
        <taxon>Basidiomycota</taxon>
        <taxon>Agaricomycotina</taxon>
        <taxon>Agaricomycetes</taxon>
        <taxon>Agaricomycetidae</taxon>
        <taxon>Boletales</taxon>
        <taxon>Paxilineae</taxon>
        <taxon>Paxillaceae</taxon>
        <taxon>Paxillus</taxon>
    </lineage>
</organism>
<evidence type="ECO:0000313" key="3">
    <source>
        <dbReference type="Proteomes" id="UP000053647"/>
    </source>
</evidence>
<proteinExistence type="predicted"/>
<dbReference type="Gene3D" id="3.40.50.300">
    <property type="entry name" value="P-loop containing nucleotide triphosphate hydrolases"/>
    <property type="match status" value="1"/>
</dbReference>
<dbReference type="InterPro" id="IPR011545">
    <property type="entry name" value="DEAD/DEAH_box_helicase_dom"/>
</dbReference>
<dbReference type="GO" id="GO:0005524">
    <property type="term" value="F:ATP binding"/>
    <property type="evidence" value="ECO:0007669"/>
    <property type="project" value="InterPro"/>
</dbReference>
<dbReference type="SUPFAM" id="SSF52540">
    <property type="entry name" value="P-loop containing nucleoside triphosphate hydrolases"/>
    <property type="match status" value="1"/>
</dbReference>
<accession>A0A0C9SWF2</accession>
<protein>
    <recommendedName>
        <fullName evidence="1">DEAD/DEAH-box helicase domain-containing protein</fullName>
    </recommendedName>
</protein>
<reference evidence="3" key="2">
    <citation type="submission" date="2015-01" db="EMBL/GenBank/DDBJ databases">
        <title>Evolutionary Origins and Diversification of the Mycorrhizal Mutualists.</title>
        <authorList>
            <consortium name="DOE Joint Genome Institute"/>
            <consortium name="Mycorrhizal Genomics Consortium"/>
            <person name="Kohler A."/>
            <person name="Kuo A."/>
            <person name="Nagy L.G."/>
            <person name="Floudas D."/>
            <person name="Copeland A."/>
            <person name="Barry K.W."/>
            <person name="Cichocki N."/>
            <person name="Veneault-Fourrey C."/>
            <person name="LaButti K."/>
            <person name="Lindquist E.A."/>
            <person name="Lipzen A."/>
            <person name="Lundell T."/>
            <person name="Morin E."/>
            <person name="Murat C."/>
            <person name="Riley R."/>
            <person name="Ohm R."/>
            <person name="Sun H."/>
            <person name="Tunlid A."/>
            <person name="Henrissat B."/>
            <person name="Grigoriev I.V."/>
            <person name="Hibbett D.S."/>
            <person name="Martin F."/>
        </authorList>
    </citation>
    <scope>NUCLEOTIDE SEQUENCE [LARGE SCALE GENOMIC DNA]</scope>
    <source>
        <strain evidence="3">ATCC 200175</strain>
    </source>
</reference>
<dbReference type="HOGENOM" id="CLU_001103_20_0_1"/>
<gene>
    <name evidence="2" type="ORF">PAXINDRAFT_90929</name>
</gene>
<name>A0A0C9SWF2_PAXIN</name>
<dbReference type="AlphaFoldDB" id="A0A0C9SWF2"/>
<reference evidence="2 3" key="1">
    <citation type="submission" date="2014-06" db="EMBL/GenBank/DDBJ databases">
        <authorList>
            <consortium name="DOE Joint Genome Institute"/>
            <person name="Kuo A."/>
            <person name="Kohler A."/>
            <person name="Nagy L.G."/>
            <person name="Floudas D."/>
            <person name="Copeland A."/>
            <person name="Barry K.W."/>
            <person name="Cichocki N."/>
            <person name="Veneault-Fourrey C."/>
            <person name="LaButti K."/>
            <person name="Lindquist E.A."/>
            <person name="Lipzen A."/>
            <person name="Lundell T."/>
            <person name="Morin E."/>
            <person name="Murat C."/>
            <person name="Sun H."/>
            <person name="Tunlid A."/>
            <person name="Henrissat B."/>
            <person name="Grigoriev I.V."/>
            <person name="Hibbett D.S."/>
            <person name="Martin F."/>
            <person name="Nordberg H.P."/>
            <person name="Cantor M.N."/>
            <person name="Hua S.X."/>
        </authorList>
    </citation>
    <scope>NUCLEOTIDE SEQUENCE [LARGE SCALE GENOMIC DNA]</scope>
    <source>
        <strain evidence="2 3">ATCC 200175</strain>
    </source>
</reference>
<dbReference type="Proteomes" id="UP000053647">
    <property type="component" value="Unassembled WGS sequence"/>
</dbReference>
<dbReference type="GO" id="GO:0003676">
    <property type="term" value="F:nucleic acid binding"/>
    <property type="evidence" value="ECO:0007669"/>
    <property type="project" value="InterPro"/>
</dbReference>